<comment type="caution">
    <text evidence="12">Lacks conserved residue(s) required for the propagation of feature annotation.</text>
</comment>
<proteinExistence type="inferred from homology"/>
<keyword evidence="10 12" id="KW-0472">Membrane</keyword>
<dbReference type="PANTHER" id="PTHR34182:SF1">
    <property type="entry name" value="PROTEIN-EXPORT MEMBRANE PROTEIN SECG"/>
    <property type="match status" value="1"/>
</dbReference>
<evidence type="ECO:0000256" key="11">
    <source>
        <dbReference type="ARBA" id="ARBA00025182"/>
    </source>
</evidence>
<dbReference type="InterPro" id="IPR004692">
    <property type="entry name" value="SecG"/>
</dbReference>
<dbReference type="GO" id="GO:0065002">
    <property type="term" value="P:intracellular protein transmembrane transport"/>
    <property type="evidence" value="ECO:0007669"/>
    <property type="project" value="TreeGrafter"/>
</dbReference>
<comment type="function">
    <text evidence="11 12">Involved in protein export. Participates in an early event of protein translocation.</text>
</comment>
<evidence type="ECO:0000256" key="7">
    <source>
        <dbReference type="ARBA" id="ARBA00022927"/>
    </source>
</evidence>
<dbReference type="GO" id="GO:0015450">
    <property type="term" value="F:protein-transporting ATPase activity"/>
    <property type="evidence" value="ECO:0007669"/>
    <property type="project" value="UniProtKB-UniRule"/>
</dbReference>
<reference evidence="14 15" key="1">
    <citation type="submission" date="2018-07" db="EMBL/GenBank/DDBJ databases">
        <title>Genomic Encyclopedia of Type Strains, Phase IV (KMG-IV): sequencing the most valuable type-strain genomes for metagenomic binning, comparative biology and taxonomic classification.</title>
        <authorList>
            <person name="Goeker M."/>
        </authorList>
    </citation>
    <scope>NUCLEOTIDE SEQUENCE [LARGE SCALE GENOMIC DNA]</scope>
    <source>
        <strain evidence="14 15">DSM 26725</strain>
    </source>
</reference>
<sequence length="132" mass="13191">MFTFLLVVQAVVAALLVTLVLMQRSEGGGLGVGGSSSGLMTARGQADFLTRATTFTAFAFVGLSILLAGIATQRQSDTGIDDSLLPTAESTAPIAPAGGEAPVTDSVDSDILSTIAGQAESSSADEEAAPAE</sequence>
<evidence type="ECO:0000313" key="15">
    <source>
        <dbReference type="Proteomes" id="UP000256310"/>
    </source>
</evidence>
<keyword evidence="4 12" id="KW-0813">Transport</keyword>
<evidence type="ECO:0000256" key="1">
    <source>
        <dbReference type="ARBA" id="ARBA00004651"/>
    </source>
</evidence>
<dbReference type="EMBL" id="QRDP01000004">
    <property type="protein sequence ID" value="RED15404.1"/>
    <property type="molecule type" value="Genomic_DNA"/>
</dbReference>
<feature type="compositionally biased region" description="Acidic residues" evidence="13">
    <location>
        <begin position="123"/>
        <end position="132"/>
    </location>
</feature>
<evidence type="ECO:0000256" key="3">
    <source>
        <dbReference type="ARBA" id="ARBA00017876"/>
    </source>
</evidence>
<evidence type="ECO:0000256" key="5">
    <source>
        <dbReference type="ARBA" id="ARBA00022475"/>
    </source>
</evidence>
<feature type="region of interest" description="Disordered" evidence="13">
    <location>
        <begin position="79"/>
        <end position="132"/>
    </location>
</feature>
<dbReference type="AlphaFoldDB" id="A0A3D9FC82"/>
<comment type="caution">
    <text evidence="14">The sequence shown here is derived from an EMBL/GenBank/DDBJ whole genome shotgun (WGS) entry which is preliminary data.</text>
</comment>
<comment type="similarity">
    <text evidence="2 12">Belongs to the SecG family.</text>
</comment>
<dbReference type="PANTHER" id="PTHR34182">
    <property type="entry name" value="PROTEIN-EXPORT MEMBRANE PROTEIN SECG"/>
    <property type="match status" value="1"/>
</dbReference>
<accession>A0A3D9FC82</accession>
<evidence type="ECO:0000256" key="13">
    <source>
        <dbReference type="SAM" id="MobiDB-lite"/>
    </source>
</evidence>
<dbReference type="Proteomes" id="UP000256310">
    <property type="component" value="Unassembled WGS sequence"/>
</dbReference>
<dbReference type="GO" id="GO:0009306">
    <property type="term" value="P:protein secretion"/>
    <property type="evidence" value="ECO:0007669"/>
    <property type="project" value="UniProtKB-UniRule"/>
</dbReference>
<keyword evidence="7 12" id="KW-0653">Protein transport</keyword>
<keyword evidence="8 12" id="KW-1133">Transmembrane helix</keyword>
<evidence type="ECO:0000256" key="6">
    <source>
        <dbReference type="ARBA" id="ARBA00022692"/>
    </source>
</evidence>
<keyword evidence="5 12" id="KW-1003">Cell membrane</keyword>
<dbReference type="RefSeq" id="WP_116234930.1">
    <property type="nucleotide sequence ID" value="NZ_QRDP01000004.1"/>
</dbReference>
<evidence type="ECO:0000256" key="4">
    <source>
        <dbReference type="ARBA" id="ARBA00022448"/>
    </source>
</evidence>
<evidence type="ECO:0000256" key="9">
    <source>
        <dbReference type="ARBA" id="ARBA00023010"/>
    </source>
</evidence>
<evidence type="ECO:0000256" key="2">
    <source>
        <dbReference type="ARBA" id="ARBA00008445"/>
    </source>
</evidence>
<evidence type="ECO:0000256" key="12">
    <source>
        <dbReference type="RuleBase" id="RU365087"/>
    </source>
</evidence>
<keyword evidence="6 12" id="KW-0812">Transmembrane</keyword>
<dbReference type="NCBIfam" id="TIGR00810">
    <property type="entry name" value="secG"/>
    <property type="match status" value="1"/>
</dbReference>
<dbReference type="Pfam" id="PF03840">
    <property type="entry name" value="SecG"/>
    <property type="match status" value="1"/>
</dbReference>
<gene>
    <name evidence="14" type="ORF">DFR46_0395</name>
</gene>
<comment type="subcellular location">
    <subcellularLocation>
        <location evidence="1 12">Cell membrane</location>
        <topology evidence="1 12">Multi-pass membrane protein</topology>
    </subcellularLocation>
</comment>
<feature type="transmembrane region" description="Helical" evidence="12">
    <location>
        <begin position="51"/>
        <end position="71"/>
    </location>
</feature>
<dbReference type="GO" id="GO:0005886">
    <property type="term" value="C:plasma membrane"/>
    <property type="evidence" value="ECO:0007669"/>
    <property type="project" value="UniProtKB-SubCell"/>
</dbReference>
<keyword evidence="15" id="KW-1185">Reference proteome</keyword>
<organism evidence="14 15">
    <name type="scientific">Parasphingopyxis lamellibrachiae</name>
    <dbReference type="NCBI Taxonomy" id="680125"/>
    <lineage>
        <taxon>Bacteria</taxon>
        <taxon>Pseudomonadati</taxon>
        <taxon>Pseudomonadota</taxon>
        <taxon>Alphaproteobacteria</taxon>
        <taxon>Sphingomonadales</taxon>
        <taxon>Sphingomonadaceae</taxon>
        <taxon>Parasphingopyxis</taxon>
    </lineage>
</organism>
<dbReference type="GO" id="GO:0043952">
    <property type="term" value="P:protein transport by the Sec complex"/>
    <property type="evidence" value="ECO:0007669"/>
    <property type="project" value="TreeGrafter"/>
</dbReference>
<protein>
    <recommendedName>
        <fullName evidence="3 12">Protein-export membrane protein SecG</fullName>
    </recommendedName>
</protein>
<evidence type="ECO:0000256" key="8">
    <source>
        <dbReference type="ARBA" id="ARBA00022989"/>
    </source>
</evidence>
<evidence type="ECO:0000313" key="14">
    <source>
        <dbReference type="EMBL" id="RED15404.1"/>
    </source>
</evidence>
<dbReference type="PRINTS" id="PR01651">
    <property type="entry name" value="SECGEXPORT"/>
</dbReference>
<name>A0A3D9FC82_9SPHN</name>
<evidence type="ECO:0000256" key="10">
    <source>
        <dbReference type="ARBA" id="ARBA00023136"/>
    </source>
</evidence>
<keyword evidence="9 12" id="KW-0811">Translocation</keyword>